<dbReference type="InterPro" id="IPR014891">
    <property type="entry name" value="DWNN_domain"/>
</dbReference>
<evidence type="ECO:0000313" key="10">
    <source>
        <dbReference type="EMBL" id="CAB1441527.1"/>
    </source>
</evidence>
<keyword evidence="11" id="KW-1185">Reference proteome</keyword>
<dbReference type="PROSITE" id="PS50158">
    <property type="entry name" value="ZF_CCHC"/>
    <property type="match status" value="1"/>
</dbReference>
<dbReference type="InterPro" id="IPR033489">
    <property type="entry name" value="RBBP6"/>
</dbReference>
<feature type="compositionally biased region" description="Basic residues" evidence="7">
    <location>
        <begin position="967"/>
        <end position="976"/>
    </location>
</feature>
<evidence type="ECO:0000256" key="5">
    <source>
        <dbReference type="ARBA" id="ARBA00023242"/>
    </source>
</evidence>
<dbReference type="CDD" id="cd16620">
    <property type="entry name" value="vRING-HC-C4C4_RBBP6"/>
    <property type="match status" value="2"/>
</dbReference>
<dbReference type="EMBL" id="CADEAL010002665">
    <property type="protein sequence ID" value="CAB1441527.1"/>
    <property type="molecule type" value="Genomic_DNA"/>
</dbReference>
<evidence type="ECO:0000259" key="8">
    <source>
        <dbReference type="PROSITE" id="PS50158"/>
    </source>
</evidence>
<evidence type="ECO:0000256" key="4">
    <source>
        <dbReference type="ARBA" id="ARBA00022833"/>
    </source>
</evidence>
<feature type="compositionally biased region" description="Basic residues" evidence="7">
    <location>
        <begin position="784"/>
        <end position="794"/>
    </location>
</feature>
<evidence type="ECO:0000256" key="6">
    <source>
        <dbReference type="PROSITE-ProRule" id="PRU00047"/>
    </source>
</evidence>
<protein>
    <recommendedName>
        <fullName evidence="12">E3 ubiquitin-protein ligase RBBP6</fullName>
    </recommendedName>
</protein>
<dbReference type="PANTHER" id="PTHR15439:SF0">
    <property type="entry name" value="CELL DIVISION CYCLE AND APOPTOSIS REGULATOR PROTEIN 1-RELATED"/>
    <property type="match status" value="1"/>
</dbReference>
<dbReference type="GO" id="GO:0008270">
    <property type="term" value="F:zinc ion binding"/>
    <property type="evidence" value="ECO:0007669"/>
    <property type="project" value="UniProtKB-KW"/>
</dbReference>
<dbReference type="Pfam" id="PF08783">
    <property type="entry name" value="DWNN"/>
    <property type="match status" value="1"/>
</dbReference>
<comment type="caution">
    <text evidence="10">The sequence shown here is derived from an EMBL/GenBank/DDBJ whole genome shotgun (WGS) entry which is preliminary data.</text>
</comment>
<feature type="region of interest" description="Disordered" evidence="7">
    <location>
        <begin position="144"/>
        <end position="163"/>
    </location>
</feature>
<comment type="subcellular location">
    <subcellularLocation>
        <location evidence="1">Nucleus</location>
    </subcellularLocation>
</comment>
<dbReference type="GO" id="GO:0005634">
    <property type="term" value="C:nucleus"/>
    <property type="evidence" value="ECO:0007669"/>
    <property type="project" value="UniProtKB-SubCell"/>
</dbReference>
<dbReference type="InterPro" id="IPR001841">
    <property type="entry name" value="Znf_RING"/>
</dbReference>
<evidence type="ECO:0000256" key="2">
    <source>
        <dbReference type="ARBA" id="ARBA00022723"/>
    </source>
</evidence>
<dbReference type="PANTHER" id="PTHR15439">
    <property type="entry name" value="RETINOBLASTOMA-BINDING PROTEIN 6"/>
    <property type="match status" value="1"/>
</dbReference>
<dbReference type="SUPFAM" id="SSF57756">
    <property type="entry name" value="Retrovirus zinc finger-like domains"/>
    <property type="match status" value="1"/>
</dbReference>
<dbReference type="Pfam" id="PF13445">
    <property type="entry name" value="zf-RING_UBOX"/>
    <property type="match status" value="2"/>
</dbReference>
<feature type="region of interest" description="Disordered" evidence="7">
    <location>
        <begin position="901"/>
        <end position="1015"/>
    </location>
</feature>
<feature type="compositionally biased region" description="Pro residues" evidence="7">
    <location>
        <begin position="720"/>
        <end position="739"/>
    </location>
</feature>
<dbReference type="SUPFAM" id="SSF57850">
    <property type="entry name" value="RING/U-box"/>
    <property type="match status" value="2"/>
</dbReference>
<feature type="region of interest" description="Disordered" evidence="7">
    <location>
        <begin position="626"/>
        <end position="685"/>
    </location>
</feature>
<evidence type="ECO:0000256" key="7">
    <source>
        <dbReference type="SAM" id="MobiDB-lite"/>
    </source>
</evidence>
<dbReference type="AlphaFoldDB" id="A0A9N7V1Z7"/>
<dbReference type="GO" id="GO:0006511">
    <property type="term" value="P:ubiquitin-dependent protein catabolic process"/>
    <property type="evidence" value="ECO:0007669"/>
    <property type="project" value="TreeGrafter"/>
</dbReference>
<feature type="compositionally biased region" description="Low complexity" evidence="7">
    <location>
        <begin position="954"/>
        <end position="966"/>
    </location>
</feature>
<proteinExistence type="predicted"/>
<dbReference type="InterPro" id="IPR027370">
    <property type="entry name" value="Znf-RING_euk"/>
</dbReference>
<feature type="compositionally biased region" description="Pro residues" evidence="7">
    <location>
        <begin position="651"/>
        <end position="667"/>
    </location>
</feature>
<keyword evidence="5" id="KW-0539">Nucleus</keyword>
<dbReference type="GO" id="GO:0006397">
    <property type="term" value="P:mRNA processing"/>
    <property type="evidence" value="ECO:0007669"/>
    <property type="project" value="InterPro"/>
</dbReference>
<feature type="domain" description="DWNN" evidence="9">
    <location>
        <begin position="4"/>
        <end position="76"/>
    </location>
</feature>
<dbReference type="InterPro" id="IPR036875">
    <property type="entry name" value="Znf_CCHC_sf"/>
</dbReference>
<dbReference type="Proteomes" id="UP001153269">
    <property type="component" value="Unassembled WGS sequence"/>
</dbReference>
<reference evidence="10" key="1">
    <citation type="submission" date="2020-03" db="EMBL/GenBank/DDBJ databases">
        <authorList>
            <person name="Weist P."/>
        </authorList>
    </citation>
    <scope>NUCLEOTIDE SEQUENCE</scope>
</reference>
<keyword evidence="4" id="KW-0862">Zinc</keyword>
<dbReference type="SMART" id="SM01180">
    <property type="entry name" value="DWNN"/>
    <property type="match status" value="1"/>
</dbReference>
<feature type="region of interest" description="Disordered" evidence="7">
    <location>
        <begin position="338"/>
        <end position="357"/>
    </location>
</feature>
<evidence type="ECO:0000256" key="3">
    <source>
        <dbReference type="ARBA" id="ARBA00022771"/>
    </source>
</evidence>
<feature type="domain" description="CCHC-type" evidence="8">
    <location>
        <begin position="269"/>
        <end position="283"/>
    </location>
</feature>
<dbReference type="Gene3D" id="3.10.20.90">
    <property type="entry name" value="Phosphatidylinositol 3-kinase Catalytic Subunit, Chain A, domain 1"/>
    <property type="match status" value="1"/>
</dbReference>
<organism evidence="10 11">
    <name type="scientific">Pleuronectes platessa</name>
    <name type="common">European plaice</name>
    <dbReference type="NCBI Taxonomy" id="8262"/>
    <lineage>
        <taxon>Eukaryota</taxon>
        <taxon>Metazoa</taxon>
        <taxon>Chordata</taxon>
        <taxon>Craniata</taxon>
        <taxon>Vertebrata</taxon>
        <taxon>Euteleostomi</taxon>
        <taxon>Actinopterygii</taxon>
        <taxon>Neopterygii</taxon>
        <taxon>Teleostei</taxon>
        <taxon>Neoteleostei</taxon>
        <taxon>Acanthomorphata</taxon>
        <taxon>Carangaria</taxon>
        <taxon>Pleuronectiformes</taxon>
        <taxon>Pleuronectoidei</taxon>
        <taxon>Pleuronectidae</taxon>
        <taxon>Pleuronectes</taxon>
    </lineage>
</organism>
<evidence type="ECO:0000256" key="1">
    <source>
        <dbReference type="ARBA" id="ARBA00004123"/>
    </source>
</evidence>
<feature type="compositionally biased region" description="Pro residues" evidence="7">
    <location>
        <begin position="628"/>
        <end position="642"/>
    </location>
</feature>
<dbReference type="Gene3D" id="3.30.40.10">
    <property type="entry name" value="Zinc/RING finger domain, C3HC4 (zinc finger)"/>
    <property type="match status" value="2"/>
</dbReference>
<evidence type="ECO:0000313" key="11">
    <source>
        <dbReference type="Proteomes" id="UP001153269"/>
    </source>
</evidence>
<feature type="compositionally biased region" description="Polar residues" evidence="7">
    <location>
        <begin position="756"/>
        <end position="766"/>
    </location>
</feature>
<gene>
    <name evidence="10" type="ORF">PLEPLA_LOCUS29290</name>
</gene>
<sequence length="1015" mass="113861">MPVVDYRFFAQPEYSTVTFDGLYITLNELKKQIMSQERLEAPDCDLQITNEQTCEEYTDDEAHIPELSSVIVKPNGKTFIVHRVSKAEVISPTPTDSPPSLSIAQLAKMANLYDANASEDDKIEAMKLQSNFYDASIKEAFAQGKKEHPPFVPHDQSSPEDDSGPIPHELMCPICNDLMTNAVVIPCCGYSYCELCIRMALLHPCQHADVSPGALIPNNLLRQRVNNYKNAKASEDDKIEAMKFQPYLDDASMNFPEKAVGSPPANYICYCCGKAGHYIQQCPMLLDKSVEVPKPVGISEGIPQSFMVKADPGTKGAMLTSSGEYAVPAIDSEAFAQGKKEHPPFVPDDQSSPEDDSGPIPHDLMCPICNDLMTNAVVIPCCGYSYCELCIRMALLYPCQHADVSPDTLIPNNFLRQLVNIYKNETSNTKLIRQQAQQAALPPPRLQISRQQDPLLANVTPPPPANVPTAAPQSQVKMFHQLRHLSLTYILLCTLPARANHPHLVKWIQNLLWDEAQKVTQELDHMVTIYHTSTRPHHSRTLIPTPLALYLLLQSVTRPHHSRTLIPTPLALYLLLQSVTRPHHSRTLIPTPLALYRPHHSRTLIPIPLALYLLIQSPQPHPYTSGFIPPPPIGYPPPPQPHPHPHTSGFIPPPPIGDPTPPQPHPHPYTSGFIPPPPIGYPPPPQPYPPSYTFGFIFLPPFGYPPQPIYAPGPPGLNPPLIPPGVQPPLPHLGPPLSQPPLSKEYCDRRRHQQDKSQPFGRSQYTRSGARSRSRSYSCSPSRSRSRSHSHGRSYPRSPYSRHTGRSYRRSRSRSHSPLRFPPPFRAGPWEGAEGTASFRSRSRSPGGFRNRSPGGRKPPPRGRPPYELKGPSPGGHDRWERERYRQWEKEYTDLYNKYCKDYDNQHPSLHHRGRGSRDRERDRMSRLPRDYSPQGRGKRGRDERGAPPQHPPSSSSSGTKSSTKVLKTKKVNKKRSREESEPSYHSADSDCGTPLRDEPMETTTFQQGKKRLRK</sequence>
<dbReference type="Gene3D" id="4.10.60.10">
    <property type="entry name" value="Zinc finger, CCHC-type"/>
    <property type="match status" value="1"/>
</dbReference>
<dbReference type="InterPro" id="IPR013083">
    <property type="entry name" value="Znf_RING/FYVE/PHD"/>
</dbReference>
<dbReference type="SMART" id="SM00184">
    <property type="entry name" value="RING"/>
    <property type="match status" value="2"/>
</dbReference>
<feature type="compositionally biased region" description="Basic residues" evidence="7">
    <location>
        <begin position="803"/>
        <end position="817"/>
    </location>
</feature>
<feature type="compositionally biased region" description="Low complexity" evidence="7">
    <location>
        <begin position="767"/>
        <end position="783"/>
    </location>
</feature>
<dbReference type="GO" id="GO:0061630">
    <property type="term" value="F:ubiquitin protein ligase activity"/>
    <property type="evidence" value="ECO:0007669"/>
    <property type="project" value="InterPro"/>
</dbReference>
<feature type="compositionally biased region" description="Basic and acidic residues" evidence="7">
    <location>
        <begin position="916"/>
        <end position="930"/>
    </location>
</feature>
<evidence type="ECO:0000259" key="9">
    <source>
        <dbReference type="PROSITE" id="PS51282"/>
    </source>
</evidence>
<keyword evidence="2" id="KW-0479">Metal-binding</keyword>
<dbReference type="GO" id="GO:0016567">
    <property type="term" value="P:protein ubiquitination"/>
    <property type="evidence" value="ECO:0007669"/>
    <property type="project" value="InterPro"/>
</dbReference>
<evidence type="ECO:0008006" key="12">
    <source>
        <dbReference type="Google" id="ProtNLM"/>
    </source>
</evidence>
<feature type="region of interest" description="Disordered" evidence="7">
    <location>
        <begin position="720"/>
        <end position="883"/>
    </location>
</feature>
<feature type="compositionally biased region" description="Pro residues" evidence="7">
    <location>
        <begin position="674"/>
        <end position="685"/>
    </location>
</feature>
<dbReference type="GO" id="GO:0003676">
    <property type="term" value="F:nucleic acid binding"/>
    <property type="evidence" value="ECO:0007669"/>
    <property type="project" value="InterPro"/>
</dbReference>
<accession>A0A9N7V1Z7</accession>
<dbReference type="PROSITE" id="PS51282">
    <property type="entry name" value="DWNN"/>
    <property type="match status" value="1"/>
</dbReference>
<name>A0A9N7V1Z7_PLEPL</name>
<dbReference type="InterPro" id="IPR001878">
    <property type="entry name" value="Znf_CCHC"/>
</dbReference>
<keyword evidence="3 6" id="KW-0863">Zinc-finger</keyword>
<feature type="compositionally biased region" description="Low complexity" evidence="7">
    <location>
        <begin position="838"/>
        <end position="856"/>
    </location>
</feature>